<protein>
    <recommendedName>
        <fullName evidence="6">DUF4407 domain-containing protein</fullName>
    </recommendedName>
</protein>
<evidence type="ECO:0000313" key="4">
    <source>
        <dbReference type="EMBL" id="MFC5411629.1"/>
    </source>
</evidence>
<feature type="region of interest" description="Disordered" evidence="2">
    <location>
        <begin position="428"/>
        <end position="472"/>
    </location>
</feature>
<feature type="transmembrane region" description="Helical" evidence="3">
    <location>
        <begin position="115"/>
        <end position="142"/>
    </location>
</feature>
<evidence type="ECO:0000256" key="1">
    <source>
        <dbReference type="SAM" id="Coils"/>
    </source>
</evidence>
<feature type="transmembrane region" description="Helical" evidence="3">
    <location>
        <begin position="154"/>
        <end position="172"/>
    </location>
</feature>
<comment type="caution">
    <text evidence="4">The sequence shown here is derived from an EMBL/GenBank/DDBJ whole genome shotgun (WGS) entry which is preliminary data.</text>
</comment>
<keyword evidence="3" id="KW-0472">Membrane</keyword>
<proteinExistence type="predicted"/>
<keyword evidence="1" id="KW-0175">Coiled coil</keyword>
<keyword evidence="3" id="KW-0812">Transmembrane</keyword>
<evidence type="ECO:0008006" key="6">
    <source>
        <dbReference type="Google" id="ProtNLM"/>
    </source>
</evidence>
<feature type="transmembrane region" description="Helical" evidence="3">
    <location>
        <begin position="277"/>
        <end position="304"/>
    </location>
</feature>
<feature type="transmembrane region" description="Helical" evidence="3">
    <location>
        <begin position="193"/>
        <end position="213"/>
    </location>
</feature>
<dbReference type="EMBL" id="JBHSMA010000007">
    <property type="protein sequence ID" value="MFC5411629.1"/>
    <property type="molecule type" value="Genomic_DNA"/>
</dbReference>
<evidence type="ECO:0000313" key="5">
    <source>
        <dbReference type="Proteomes" id="UP001596106"/>
    </source>
</evidence>
<dbReference type="RefSeq" id="WP_379848517.1">
    <property type="nucleotide sequence ID" value="NZ_JBHSMA010000007.1"/>
</dbReference>
<feature type="coiled-coil region" evidence="1">
    <location>
        <begin position="318"/>
        <end position="386"/>
    </location>
</feature>
<sequence length="472" mass="54016">MNDQQPGNSQDFQHGYTSGVEGTDRQTYEGYLSSQVSDEWLQERVQSKRDEIRQIDQEVADTTAQRRSAYDRLQEHVMQTTLAGKETERLEAEIKAVETERDQLKERRQKTTSDYSLFAGFIFVAAGIAFVAGDLIISHEIVAYALNIRNNTEAWMFAVGLAMVSILLKPAYDRLVEEPYMSDSSPEAAKRYGWFKMGLATLSIITLVILGWFRYDAYRTDKLKEAINKSIKNIQLNATPLDPANPNPVADQRVLQKIEQQLQQSDELNLQLVNSPWALLSFVLSGVLFALAGAVCLGIGLPVLQKFWFRWLQADPRLWRLRRRRTKLEKQYAAAQQDMAKHLTQKNIMDHELAILPSIDALRQRKQQLTNEIDQLIEDRKLARTDSRIASFNDGYEKGLAARQAMTEEEYNQFRNGFFSVSNLASKARSSGDQDRIPTDKKYANQRPVNGLRPSVRRTQTEGLDQERDEDL</sequence>
<feature type="compositionally biased region" description="Polar residues" evidence="2">
    <location>
        <begin position="1"/>
        <end position="16"/>
    </location>
</feature>
<organism evidence="4 5">
    <name type="scientific">Larkinella bovis</name>
    <dbReference type="NCBI Taxonomy" id="683041"/>
    <lineage>
        <taxon>Bacteria</taxon>
        <taxon>Pseudomonadati</taxon>
        <taxon>Bacteroidota</taxon>
        <taxon>Cytophagia</taxon>
        <taxon>Cytophagales</taxon>
        <taxon>Spirosomataceae</taxon>
        <taxon>Larkinella</taxon>
    </lineage>
</organism>
<accession>A0ABW0IDQ3</accession>
<reference evidence="5" key="1">
    <citation type="journal article" date="2019" name="Int. J. Syst. Evol. Microbiol.">
        <title>The Global Catalogue of Microorganisms (GCM) 10K type strain sequencing project: providing services to taxonomists for standard genome sequencing and annotation.</title>
        <authorList>
            <consortium name="The Broad Institute Genomics Platform"/>
            <consortium name="The Broad Institute Genome Sequencing Center for Infectious Disease"/>
            <person name="Wu L."/>
            <person name="Ma J."/>
        </authorList>
    </citation>
    <scope>NUCLEOTIDE SEQUENCE [LARGE SCALE GENOMIC DNA]</scope>
    <source>
        <strain evidence="5">CCUG 55250</strain>
    </source>
</reference>
<name>A0ABW0IDQ3_9BACT</name>
<feature type="coiled-coil region" evidence="1">
    <location>
        <begin position="45"/>
        <end position="114"/>
    </location>
</feature>
<keyword evidence="3" id="KW-1133">Transmembrane helix</keyword>
<evidence type="ECO:0000256" key="2">
    <source>
        <dbReference type="SAM" id="MobiDB-lite"/>
    </source>
</evidence>
<gene>
    <name evidence="4" type="ORF">ACFPMF_20070</name>
</gene>
<keyword evidence="5" id="KW-1185">Reference proteome</keyword>
<dbReference type="Proteomes" id="UP001596106">
    <property type="component" value="Unassembled WGS sequence"/>
</dbReference>
<feature type="compositionally biased region" description="Basic and acidic residues" evidence="2">
    <location>
        <begin position="430"/>
        <end position="443"/>
    </location>
</feature>
<feature type="region of interest" description="Disordered" evidence="2">
    <location>
        <begin position="1"/>
        <end position="29"/>
    </location>
</feature>
<evidence type="ECO:0000256" key="3">
    <source>
        <dbReference type="SAM" id="Phobius"/>
    </source>
</evidence>